<dbReference type="PANTHER" id="PTHR26374:SF466">
    <property type="entry name" value="OS09G0122000 PROTEIN"/>
    <property type="match status" value="1"/>
</dbReference>
<dbReference type="GO" id="GO:0005634">
    <property type="term" value="C:nucleus"/>
    <property type="evidence" value="ECO:0007669"/>
    <property type="project" value="UniProtKB-SubCell"/>
</dbReference>
<name>A0A8J5I764_ZINOF</name>
<evidence type="ECO:0000256" key="9">
    <source>
        <dbReference type="PROSITE-ProRule" id="PRU00042"/>
    </source>
</evidence>
<dbReference type="AlphaFoldDB" id="A0A8J5I764"/>
<feature type="compositionally biased region" description="Basic and acidic residues" evidence="10">
    <location>
        <begin position="130"/>
        <end position="152"/>
    </location>
</feature>
<evidence type="ECO:0000256" key="7">
    <source>
        <dbReference type="ARBA" id="ARBA00023163"/>
    </source>
</evidence>
<sequence length="264" mass="28376">MELSTGGNMDKNHEAFSPSVLKRKGTKRLRMEAEDEAPAAASSSSAGEPYRSATGREDEATARCLILLAQGRASPPPPDSSEWKSFVANAAAGGGGRRFPGEECAYDCKTCGKSFPSFQALGGHRTSHTKNKDSPPPHGEAKRVPAKKEDVGQRTVCSSPKPLRVHECAICRMAFSSGQALGGHMRRHRPIPSPADEAAPLPEVKNEVIKNAVVLDLNLPAPPEDEDSEEHRMVSPPPSIVPFPFENQQPLVFPAPPALVDCHY</sequence>
<dbReference type="OrthoDB" id="6077919at2759"/>
<gene>
    <name evidence="12" type="ORF">ZIOFF_012021</name>
</gene>
<feature type="region of interest" description="Disordered" evidence="10">
    <location>
        <begin position="120"/>
        <end position="157"/>
    </location>
</feature>
<dbReference type="Pfam" id="PF13912">
    <property type="entry name" value="zf-C2H2_6"/>
    <property type="match status" value="2"/>
</dbReference>
<dbReference type="PROSITE" id="PS50157">
    <property type="entry name" value="ZINC_FINGER_C2H2_2"/>
    <property type="match status" value="2"/>
</dbReference>
<evidence type="ECO:0000256" key="2">
    <source>
        <dbReference type="ARBA" id="ARBA00022723"/>
    </source>
</evidence>
<keyword evidence="5" id="KW-0862">Zinc</keyword>
<keyword evidence="6" id="KW-0805">Transcription regulation</keyword>
<evidence type="ECO:0000259" key="11">
    <source>
        <dbReference type="PROSITE" id="PS50157"/>
    </source>
</evidence>
<feature type="domain" description="C2H2-type" evidence="11">
    <location>
        <begin position="166"/>
        <end position="188"/>
    </location>
</feature>
<evidence type="ECO:0000256" key="10">
    <source>
        <dbReference type="SAM" id="MobiDB-lite"/>
    </source>
</evidence>
<evidence type="ECO:0000256" key="8">
    <source>
        <dbReference type="ARBA" id="ARBA00023242"/>
    </source>
</evidence>
<keyword evidence="7" id="KW-0804">Transcription</keyword>
<dbReference type="GO" id="GO:0008270">
    <property type="term" value="F:zinc ion binding"/>
    <property type="evidence" value="ECO:0007669"/>
    <property type="project" value="UniProtKB-KW"/>
</dbReference>
<keyword evidence="13" id="KW-1185">Reference proteome</keyword>
<dbReference type="Proteomes" id="UP000734854">
    <property type="component" value="Unassembled WGS sequence"/>
</dbReference>
<comment type="caution">
    <text evidence="12">The sequence shown here is derived from an EMBL/GenBank/DDBJ whole genome shotgun (WGS) entry which is preliminary data.</text>
</comment>
<keyword evidence="3" id="KW-0677">Repeat</keyword>
<organism evidence="12 13">
    <name type="scientific">Zingiber officinale</name>
    <name type="common">Ginger</name>
    <name type="synonym">Amomum zingiber</name>
    <dbReference type="NCBI Taxonomy" id="94328"/>
    <lineage>
        <taxon>Eukaryota</taxon>
        <taxon>Viridiplantae</taxon>
        <taxon>Streptophyta</taxon>
        <taxon>Embryophyta</taxon>
        <taxon>Tracheophyta</taxon>
        <taxon>Spermatophyta</taxon>
        <taxon>Magnoliopsida</taxon>
        <taxon>Liliopsida</taxon>
        <taxon>Zingiberales</taxon>
        <taxon>Zingiberaceae</taxon>
        <taxon>Zingiber</taxon>
    </lineage>
</organism>
<keyword evidence="8" id="KW-0539">Nucleus</keyword>
<evidence type="ECO:0000256" key="4">
    <source>
        <dbReference type="ARBA" id="ARBA00022771"/>
    </source>
</evidence>
<feature type="compositionally biased region" description="Low complexity" evidence="10">
    <location>
        <begin position="38"/>
        <end position="48"/>
    </location>
</feature>
<feature type="domain" description="C2H2-type" evidence="11">
    <location>
        <begin position="106"/>
        <end position="133"/>
    </location>
</feature>
<dbReference type="InterPro" id="IPR013087">
    <property type="entry name" value="Znf_C2H2_type"/>
</dbReference>
<dbReference type="PANTHER" id="PTHR26374">
    <property type="entry name" value="ZINC FINGER PROTEIN ZAT5"/>
    <property type="match status" value="1"/>
</dbReference>
<evidence type="ECO:0000256" key="6">
    <source>
        <dbReference type="ARBA" id="ARBA00023015"/>
    </source>
</evidence>
<dbReference type="EMBL" id="JACMSC010000003">
    <property type="protein sequence ID" value="KAG6529807.1"/>
    <property type="molecule type" value="Genomic_DNA"/>
</dbReference>
<evidence type="ECO:0000256" key="1">
    <source>
        <dbReference type="ARBA" id="ARBA00004123"/>
    </source>
</evidence>
<comment type="subcellular location">
    <subcellularLocation>
        <location evidence="1">Nucleus</location>
    </subcellularLocation>
</comment>
<accession>A0A8J5I764</accession>
<keyword evidence="4 9" id="KW-0863">Zinc-finger</keyword>
<evidence type="ECO:0000256" key="5">
    <source>
        <dbReference type="ARBA" id="ARBA00022833"/>
    </source>
</evidence>
<reference evidence="12 13" key="1">
    <citation type="submission" date="2020-08" db="EMBL/GenBank/DDBJ databases">
        <title>Plant Genome Project.</title>
        <authorList>
            <person name="Zhang R.-G."/>
        </authorList>
    </citation>
    <scope>NUCLEOTIDE SEQUENCE [LARGE SCALE GENOMIC DNA]</scope>
    <source>
        <tissue evidence="12">Rhizome</tissue>
    </source>
</reference>
<evidence type="ECO:0000256" key="3">
    <source>
        <dbReference type="ARBA" id="ARBA00022737"/>
    </source>
</evidence>
<proteinExistence type="predicted"/>
<dbReference type="PROSITE" id="PS00028">
    <property type="entry name" value="ZINC_FINGER_C2H2_1"/>
    <property type="match status" value="2"/>
</dbReference>
<evidence type="ECO:0000313" key="13">
    <source>
        <dbReference type="Proteomes" id="UP000734854"/>
    </source>
</evidence>
<feature type="region of interest" description="Disordered" evidence="10">
    <location>
        <begin position="1"/>
        <end position="83"/>
    </location>
</feature>
<protein>
    <recommendedName>
        <fullName evidence="11">C2H2-type domain-containing protein</fullName>
    </recommendedName>
</protein>
<dbReference type="SMART" id="SM00355">
    <property type="entry name" value="ZnF_C2H2"/>
    <property type="match status" value="2"/>
</dbReference>
<evidence type="ECO:0000313" key="12">
    <source>
        <dbReference type="EMBL" id="KAG6529807.1"/>
    </source>
</evidence>
<keyword evidence="2" id="KW-0479">Metal-binding</keyword>